<dbReference type="GO" id="GO:0016491">
    <property type="term" value="F:oxidoreductase activity"/>
    <property type="evidence" value="ECO:0007669"/>
    <property type="project" value="InterPro"/>
</dbReference>
<dbReference type="InterPro" id="IPR012951">
    <property type="entry name" value="BBE"/>
</dbReference>
<name>A0A9W9Y4F1_9EURO</name>
<keyword evidence="3" id="KW-1185">Reference proteome</keyword>
<accession>A0A9W9Y4F1</accession>
<evidence type="ECO:0000313" key="3">
    <source>
        <dbReference type="Proteomes" id="UP001149954"/>
    </source>
</evidence>
<proteinExistence type="predicted"/>
<reference evidence="2" key="2">
    <citation type="journal article" date="2023" name="IMA Fungus">
        <title>Comparative genomic study of the Penicillium genus elucidates a diverse pangenome and 15 lateral gene transfer events.</title>
        <authorList>
            <person name="Petersen C."/>
            <person name="Sorensen T."/>
            <person name="Nielsen M.R."/>
            <person name="Sondergaard T.E."/>
            <person name="Sorensen J.L."/>
            <person name="Fitzpatrick D.A."/>
            <person name="Frisvad J.C."/>
            <person name="Nielsen K.L."/>
        </authorList>
    </citation>
    <scope>NUCLEOTIDE SEQUENCE</scope>
    <source>
        <strain evidence="2">IBT 29495</strain>
    </source>
</reference>
<dbReference type="Gene3D" id="3.40.462.20">
    <property type="match status" value="1"/>
</dbReference>
<dbReference type="InterPro" id="IPR016169">
    <property type="entry name" value="FAD-bd_PCMH_sub2"/>
</dbReference>
<protein>
    <recommendedName>
        <fullName evidence="1">Berberine/berberine-like domain-containing protein</fullName>
    </recommendedName>
</protein>
<dbReference type="Proteomes" id="UP001149954">
    <property type="component" value="Unassembled WGS sequence"/>
</dbReference>
<dbReference type="Pfam" id="PF08031">
    <property type="entry name" value="BBE"/>
    <property type="match status" value="1"/>
</dbReference>
<dbReference type="AlphaFoldDB" id="A0A9W9Y4F1"/>
<dbReference type="EMBL" id="JAPWDS010000001">
    <property type="protein sequence ID" value="KAJ5520055.1"/>
    <property type="molecule type" value="Genomic_DNA"/>
</dbReference>
<dbReference type="Gene3D" id="3.30.465.10">
    <property type="match status" value="1"/>
</dbReference>
<sequence length="129" mass="14243">MKAELQEGCTSNSANPALHKMLMHAITSTDWASTTSDAEIQSKMDDLTKAPGKWRAVSPDPGAYMSESDIQEPHFQEAFYGTNYDRLCRLKHRYDPTSLFYAPTAVGSEDSVVKSLDGLLDQSGRLCHA</sequence>
<dbReference type="OrthoDB" id="9983560at2759"/>
<gene>
    <name evidence="2" type="ORF">N7463_000508</name>
</gene>
<dbReference type="GO" id="GO:0050660">
    <property type="term" value="F:flavin adenine dinucleotide binding"/>
    <property type="evidence" value="ECO:0007669"/>
    <property type="project" value="InterPro"/>
</dbReference>
<feature type="domain" description="Berberine/berberine-like" evidence="1">
    <location>
        <begin position="63"/>
        <end position="106"/>
    </location>
</feature>
<comment type="caution">
    <text evidence="2">The sequence shown here is derived from an EMBL/GenBank/DDBJ whole genome shotgun (WGS) entry which is preliminary data.</text>
</comment>
<evidence type="ECO:0000259" key="1">
    <source>
        <dbReference type="Pfam" id="PF08031"/>
    </source>
</evidence>
<evidence type="ECO:0000313" key="2">
    <source>
        <dbReference type="EMBL" id="KAJ5520055.1"/>
    </source>
</evidence>
<reference evidence="2" key="1">
    <citation type="submission" date="2022-12" db="EMBL/GenBank/DDBJ databases">
        <authorList>
            <person name="Petersen C."/>
        </authorList>
    </citation>
    <scope>NUCLEOTIDE SEQUENCE</scope>
    <source>
        <strain evidence="2">IBT 29495</strain>
    </source>
</reference>
<organism evidence="2 3">
    <name type="scientific">Penicillium fimorum</name>
    <dbReference type="NCBI Taxonomy" id="1882269"/>
    <lineage>
        <taxon>Eukaryota</taxon>
        <taxon>Fungi</taxon>
        <taxon>Dikarya</taxon>
        <taxon>Ascomycota</taxon>
        <taxon>Pezizomycotina</taxon>
        <taxon>Eurotiomycetes</taxon>
        <taxon>Eurotiomycetidae</taxon>
        <taxon>Eurotiales</taxon>
        <taxon>Aspergillaceae</taxon>
        <taxon>Penicillium</taxon>
    </lineage>
</organism>